<gene>
    <name evidence="1" type="ORF">ENT43_01240</name>
</gene>
<reference evidence="1" key="1">
    <citation type="journal article" date="2020" name="mSystems">
        <title>Genome- and Community-Level Interaction Insights into Carbon Utilization and Element Cycling Functions of Hydrothermarchaeota in Hydrothermal Sediment.</title>
        <authorList>
            <person name="Zhou Z."/>
            <person name="Liu Y."/>
            <person name="Xu W."/>
            <person name="Pan J."/>
            <person name="Luo Z.H."/>
            <person name="Li M."/>
        </authorList>
    </citation>
    <scope>NUCLEOTIDE SEQUENCE [LARGE SCALE GENOMIC DNA]</scope>
    <source>
        <strain evidence="1">SpSt-579</strain>
    </source>
</reference>
<dbReference type="EMBL" id="DSYQ01000004">
    <property type="protein sequence ID" value="HGT70865.1"/>
    <property type="molecule type" value="Genomic_DNA"/>
</dbReference>
<organism evidence="1">
    <name type="scientific">candidate division CPR3 bacterium</name>
    <dbReference type="NCBI Taxonomy" id="2268181"/>
    <lineage>
        <taxon>Bacteria</taxon>
        <taxon>Bacteria division CPR3</taxon>
    </lineage>
</organism>
<accession>A0A7C4RA61</accession>
<evidence type="ECO:0008006" key="2">
    <source>
        <dbReference type="Google" id="ProtNLM"/>
    </source>
</evidence>
<comment type="caution">
    <text evidence="1">The sequence shown here is derived from an EMBL/GenBank/DDBJ whole genome shotgun (WGS) entry which is preliminary data.</text>
</comment>
<sequence>MPKILLVEKNFSDRGKAIALLKPKSFEFIFSDSFDEATKVLMGKNLIDGVITTREIYLSEEFKIIKPFGETIAKICKDIKIPCVICTTMDTGLEKKINGQPIVIHKDWGKAIEILEIEMSKISQSQPA</sequence>
<protein>
    <recommendedName>
        <fullName evidence="2">Response regulatory domain-containing protein</fullName>
    </recommendedName>
</protein>
<name>A0A7C4RA61_UNCC3</name>
<evidence type="ECO:0000313" key="1">
    <source>
        <dbReference type="EMBL" id="HGT70865.1"/>
    </source>
</evidence>
<dbReference type="AlphaFoldDB" id="A0A7C4RA61"/>
<proteinExistence type="predicted"/>